<organism evidence="2 3">
    <name type="scientific">Aerococcus urinaehominis</name>
    <dbReference type="NCBI Taxonomy" id="128944"/>
    <lineage>
        <taxon>Bacteria</taxon>
        <taxon>Bacillati</taxon>
        <taxon>Bacillota</taxon>
        <taxon>Bacilli</taxon>
        <taxon>Lactobacillales</taxon>
        <taxon>Aerococcaceae</taxon>
        <taxon>Aerococcus</taxon>
    </lineage>
</organism>
<dbReference type="EMBL" id="CP014163">
    <property type="protein sequence ID" value="AMB98539.1"/>
    <property type="molecule type" value="Genomic_DNA"/>
</dbReference>
<dbReference type="AlphaFoldDB" id="A0A0X8FK19"/>
<dbReference type="SUPFAM" id="SSF53613">
    <property type="entry name" value="Ribokinase-like"/>
    <property type="match status" value="1"/>
</dbReference>
<dbReference type="InterPro" id="IPR000631">
    <property type="entry name" value="CARKD"/>
</dbReference>
<accession>A0A0X8FK19</accession>
<evidence type="ECO:0000313" key="3">
    <source>
        <dbReference type="Proteomes" id="UP000062260"/>
    </source>
</evidence>
<dbReference type="NCBIfam" id="TIGR00196">
    <property type="entry name" value="yjeF_cterm"/>
    <property type="match status" value="1"/>
</dbReference>
<dbReference type="Proteomes" id="UP000062260">
    <property type="component" value="Chromosome"/>
</dbReference>
<proteinExistence type="inferred from homology"/>
<dbReference type="GO" id="GO:0005524">
    <property type="term" value="F:ATP binding"/>
    <property type="evidence" value="ECO:0007669"/>
    <property type="project" value="UniProtKB-KW"/>
</dbReference>
<dbReference type="InterPro" id="IPR017953">
    <property type="entry name" value="Carbohydrate_kinase_pred_CS"/>
</dbReference>
<comment type="catalytic activity">
    <reaction evidence="1">
        <text>(6S)-NADPHX + ADP = AMP + phosphate + NADPH + H(+)</text>
        <dbReference type="Rhea" id="RHEA:32235"/>
        <dbReference type="ChEBI" id="CHEBI:15378"/>
        <dbReference type="ChEBI" id="CHEBI:43474"/>
        <dbReference type="ChEBI" id="CHEBI:57783"/>
        <dbReference type="ChEBI" id="CHEBI:64076"/>
        <dbReference type="ChEBI" id="CHEBI:456215"/>
        <dbReference type="ChEBI" id="CHEBI:456216"/>
        <dbReference type="EC" id="4.2.1.136"/>
    </reaction>
</comment>
<keyword evidence="1" id="KW-0067">ATP-binding</keyword>
<comment type="catalytic activity">
    <reaction evidence="1">
        <text>(6S)-NADHX + ADP = AMP + phosphate + NADH + H(+)</text>
        <dbReference type="Rhea" id="RHEA:32223"/>
        <dbReference type="ChEBI" id="CHEBI:15378"/>
        <dbReference type="ChEBI" id="CHEBI:43474"/>
        <dbReference type="ChEBI" id="CHEBI:57945"/>
        <dbReference type="ChEBI" id="CHEBI:64074"/>
        <dbReference type="ChEBI" id="CHEBI:456215"/>
        <dbReference type="ChEBI" id="CHEBI:456216"/>
        <dbReference type="EC" id="4.2.1.136"/>
    </reaction>
</comment>
<dbReference type="RefSeq" id="WP_067977198.1">
    <property type="nucleotide sequence ID" value="NZ_CP014163.1"/>
</dbReference>
<dbReference type="PANTHER" id="PTHR12592:SF0">
    <property type="entry name" value="ATP-DEPENDENT (S)-NAD(P)H-HYDRATE DEHYDRATASE"/>
    <property type="match status" value="1"/>
</dbReference>
<reference evidence="2 3" key="1">
    <citation type="journal article" date="2016" name="Genome Announc.">
        <title>Complete Genome Sequences of Aerococcus christensenii CCUG 28831T, Aerococcus sanguinicola CCUG 43001T, Aerococcus urinae CCUG 36881T, Aerococcus urinaeequi CCUG 28094T, Aerococcus urinaehominis CCUG 42038 BT, and Aerococcus viridans CCUG 4311T.</title>
        <authorList>
            <person name="Carkaci D."/>
            <person name="Dargis R."/>
            <person name="Nielsen X.C."/>
            <person name="Skovgaard O."/>
            <person name="Fuursted K."/>
            <person name="Christensen J.J."/>
        </authorList>
    </citation>
    <scope>NUCLEOTIDE SEQUENCE [LARGE SCALE GENOMIC DNA]</scope>
    <source>
        <strain evidence="2 3">CCUG42038B</strain>
    </source>
</reference>
<feature type="binding site" evidence="1">
    <location>
        <position position="46"/>
    </location>
    <ligand>
        <name>(6S)-NADPHX</name>
        <dbReference type="ChEBI" id="CHEBI:64076"/>
    </ligand>
</feature>
<name>A0A0X8FK19_9LACT</name>
<dbReference type="PANTHER" id="PTHR12592">
    <property type="entry name" value="ATP-DEPENDENT (S)-NAD(P)H-HYDRATE DEHYDRATASE FAMILY MEMBER"/>
    <property type="match status" value="1"/>
</dbReference>
<dbReference type="PROSITE" id="PS01050">
    <property type="entry name" value="YJEF_C_2"/>
    <property type="match status" value="1"/>
</dbReference>
<dbReference type="STRING" id="128944.AWM75_00380"/>
<dbReference type="GO" id="GO:0052856">
    <property type="term" value="F:NAD(P)HX epimerase activity"/>
    <property type="evidence" value="ECO:0007669"/>
    <property type="project" value="TreeGrafter"/>
</dbReference>
<keyword evidence="1" id="KW-0520">NAD</keyword>
<comment type="function">
    <text evidence="1">Catalyzes the dehydration of the S-form of NAD(P)HX at the expense of ADP, which is converted to AMP. Together with NAD(P)HX epimerase, which catalyzes the epimerization of the S- and R-forms, the enzyme allows the repair of both epimers of NAD(P)HX, a damaged form of NAD(P)H that is a result of enzymatic or heat-dependent hydration.</text>
</comment>
<reference evidence="3" key="2">
    <citation type="submission" date="2016-01" db="EMBL/GenBank/DDBJ databases">
        <title>Six Aerococcus type strain genome sequencing and assembly using PacBio and Illumina Hiseq.</title>
        <authorList>
            <person name="Carkaci D."/>
            <person name="Dargis R."/>
            <person name="Nielsen X.C."/>
            <person name="Skovgaard O."/>
            <person name="Fuursted K."/>
            <person name="Christensen J.J."/>
        </authorList>
    </citation>
    <scope>NUCLEOTIDE SEQUENCE [LARGE SCALE GENOMIC DNA]</scope>
    <source>
        <strain evidence="3">CCUG42038B</strain>
    </source>
</reference>
<dbReference type="GO" id="GO:0110051">
    <property type="term" value="P:metabolite repair"/>
    <property type="evidence" value="ECO:0007669"/>
    <property type="project" value="TreeGrafter"/>
</dbReference>
<dbReference type="CDD" id="cd01171">
    <property type="entry name" value="YXKO-related"/>
    <property type="match status" value="1"/>
</dbReference>
<dbReference type="OrthoDB" id="9806925at2"/>
<dbReference type="GO" id="GO:0052855">
    <property type="term" value="F:ADP-dependent NAD(P)H-hydrate dehydratase activity"/>
    <property type="evidence" value="ECO:0007669"/>
    <property type="project" value="UniProtKB-UniRule"/>
</dbReference>
<dbReference type="HAMAP" id="MF_01965">
    <property type="entry name" value="NADHX_dehydratase"/>
    <property type="match status" value="1"/>
</dbReference>
<comment type="subunit">
    <text evidence="1">Homotetramer.</text>
</comment>
<feature type="binding site" evidence="1">
    <location>
        <position position="107"/>
    </location>
    <ligand>
        <name>(6S)-NADPHX</name>
        <dbReference type="ChEBI" id="CHEBI:64076"/>
    </ligand>
</feature>
<dbReference type="InterPro" id="IPR029056">
    <property type="entry name" value="Ribokinase-like"/>
</dbReference>
<feature type="binding site" evidence="1">
    <location>
        <begin position="196"/>
        <end position="200"/>
    </location>
    <ligand>
        <name>AMP</name>
        <dbReference type="ChEBI" id="CHEBI:456215"/>
    </ligand>
</feature>
<keyword evidence="1" id="KW-0456">Lyase</keyword>
<dbReference type="EC" id="4.2.1.136" evidence="1"/>
<dbReference type="Gene3D" id="3.40.1190.20">
    <property type="match status" value="1"/>
</dbReference>
<keyword evidence="1" id="KW-0521">NADP</keyword>
<gene>
    <name evidence="1" type="primary">nnrD</name>
    <name evidence="2" type="ORF">AWM75_00380</name>
</gene>
<evidence type="ECO:0000256" key="1">
    <source>
        <dbReference type="HAMAP-Rule" id="MF_01965"/>
    </source>
</evidence>
<comment type="cofactor">
    <cofactor evidence="1">
        <name>Mg(2+)</name>
        <dbReference type="ChEBI" id="CHEBI:18420"/>
    </cofactor>
</comment>
<dbReference type="Pfam" id="PF01256">
    <property type="entry name" value="Carb_kinase"/>
    <property type="match status" value="1"/>
</dbReference>
<keyword evidence="1" id="KW-0547">Nucleotide-binding</keyword>
<evidence type="ECO:0000313" key="2">
    <source>
        <dbReference type="EMBL" id="AMB98539.1"/>
    </source>
</evidence>
<keyword evidence="3" id="KW-1185">Reference proteome</keyword>
<dbReference type="KEGG" id="auh:AWM75_00380"/>
<protein>
    <recommendedName>
        <fullName evidence="1">ADP-dependent (S)-NAD(P)H-hydrate dehydratase</fullName>
        <ecNumber evidence="1">4.2.1.136</ecNumber>
    </recommendedName>
    <alternativeName>
        <fullName evidence="1">ADP-dependent NAD(P)HX dehydratase</fullName>
    </alternativeName>
</protein>
<dbReference type="PROSITE" id="PS51383">
    <property type="entry name" value="YJEF_C_3"/>
    <property type="match status" value="1"/>
</dbReference>
<dbReference type="GO" id="GO:0046496">
    <property type="term" value="P:nicotinamide nucleotide metabolic process"/>
    <property type="evidence" value="ECO:0007669"/>
    <property type="project" value="UniProtKB-UniRule"/>
</dbReference>
<feature type="binding site" evidence="1">
    <location>
        <position position="226"/>
    </location>
    <ligand>
        <name>AMP</name>
        <dbReference type="ChEBI" id="CHEBI:456215"/>
    </ligand>
</feature>
<sequence>MSQHIQAIDLSVKLVSQWIPNRQSRSYKGNYGRLLLLGGNQQMGGAIQMSANAAINAGAGLTTVATAPINFPALHANRPEAMVLDRYDYQALTDQMAKNEIILVGPGLGRDTQDWQEIYQALMSIDQRKLVILDGDGITLLADQPASIYDLAKHHTLVLTPHPGEWSRLSQGKIPLTDNQAICQWANNHRLYLILKSEASRIFLPQGDYYYQNTAGNPGMATGGMGDTLAGMVAGLAGQIQPLEQALALATYLHSYIGDQLYQDHYVVLPTMIADQISYYLKQFEQDNK</sequence>
<feature type="binding site" evidence="1">
    <location>
        <position position="227"/>
    </location>
    <ligand>
        <name>(6S)-NADPHX</name>
        <dbReference type="ChEBI" id="CHEBI:64076"/>
    </ligand>
</feature>
<comment type="similarity">
    <text evidence="1">Belongs to the NnrD/CARKD family.</text>
</comment>
<feature type="binding site" evidence="1">
    <location>
        <position position="162"/>
    </location>
    <ligand>
        <name>(6S)-NADPHX</name>
        <dbReference type="ChEBI" id="CHEBI:64076"/>
    </ligand>
</feature>